<evidence type="ECO:0000313" key="2">
    <source>
        <dbReference type="Proteomes" id="UP000177740"/>
    </source>
</evidence>
<dbReference type="STRING" id="1801677.A2365_03150"/>
<sequence>MIDIQKFWVAIFNGLVQDFPWLKERLIPLKSCAANQLEGSVVVLYDSDQHRIQYTPEFTRRFRRMIRDGNRKTGIHKMLEIMYLVIRECVRAMAYCSKEEGRQGITFTREVDGAIACQNAVLNSEIVDYFTFEIMRQDKSLGNTPEMEEFLRQRRSRIKWAEELIMASGIECIDEDMRSILGLSINHVGVQTVARLNGIQCLTEAYFNGKMEMLKGAYLERMMYGL</sequence>
<reference evidence="1 2" key="1">
    <citation type="journal article" date="2016" name="Nat. Commun.">
        <title>Thousands of microbial genomes shed light on interconnected biogeochemical processes in an aquifer system.</title>
        <authorList>
            <person name="Anantharaman K."/>
            <person name="Brown C.T."/>
            <person name="Hug L.A."/>
            <person name="Sharon I."/>
            <person name="Castelle C.J."/>
            <person name="Probst A.J."/>
            <person name="Thomas B.C."/>
            <person name="Singh A."/>
            <person name="Wilkins M.J."/>
            <person name="Karaoz U."/>
            <person name="Brodie E.L."/>
            <person name="Williams K.H."/>
            <person name="Hubbard S.S."/>
            <person name="Banfield J.F."/>
        </authorList>
    </citation>
    <scope>NUCLEOTIDE SEQUENCE [LARGE SCALE GENOMIC DNA]</scope>
</reference>
<dbReference type="Proteomes" id="UP000177740">
    <property type="component" value="Unassembled WGS sequence"/>
</dbReference>
<name>A0A1G2ENS6_9BACT</name>
<protein>
    <submittedName>
        <fullName evidence="1">Uncharacterized protein</fullName>
    </submittedName>
</protein>
<dbReference type="EMBL" id="MHMM01000006">
    <property type="protein sequence ID" value="OGZ27446.1"/>
    <property type="molecule type" value="Genomic_DNA"/>
</dbReference>
<accession>A0A1G2ENS6</accession>
<gene>
    <name evidence="1" type="ORF">A2365_03150</name>
</gene>
<evidence type="ECO:0000313" key="1">
    <source>
        <dbReference type="EMBL" id="OGZ27446.1"/>
    </source>
</evidence>
<comment type="caution">
    <text evidence="1">The sequence shown here is derived from an EMBL/GenBank/DDBJ whole genome shotgun (WGS) entry which is preliminary data.</text>
</comment>
<proteinExistence type="predicted"/>
<dbReference type="AlphaFoldDB" id="A0A1G2ENS6"/>
<organism evidence="1 2">
    <name type="scientific">Candidatus Nealsonbacteria bacterium RIFOXYB1_FULL_40_15</name>
    <dbReference type="NCBI Taxonomy" id="1801677"/>
    <lineage>
        <taxon>Bacteria</taxon>
        <taxon>Candidatus Nealsoniibacteriota</taxon>
    </lineage>
</organism>